<feature type="DNA-binding region" description="H-T-H motif" evidence="5">
    <location>
        <begin position="43"/>
        <end position="62"/>
    </location>
</feature>
<sequence>MMGPVPRPDAARARTGRPPVTSRAEILAAARRLIDRDGWEKLSVRKLAAELGIGPTTLYHHVRDKADLLVQLLNTYTGQLDRPRLPDDPRERIVVAATVMHEALAAWPWAAEVVTVDGFVGLLDEPALWMVETIVGGAVESGCTHAQAVGVFRGIWYYTAGEVLVRARSARRDERPTRDAAFRFDPAETPHLAAIGDRWPELAARDTYADGLRALVDGLLDRR</sequence>
<dbReference type="InterPro" id="IPR009057">
    <property type="entry name" value="Homeodomain-like_sf"/>
</dbReference>
<keyword evidence="8" id="KW-1185">Reference proteome</keyword>
<keyword evidence="2" id="KW-0805">Transcription regulation</keyword>
<dbReference type="GO" id="GO:0046677">
    <property type="term" value="P:response to antibiotic"/>
    <property type="evidence" value="ECO:0007669"/>
    <property type="project" value="InterPro"/>
</dbReference>
<dbReference type="Proteomes" id="UP000274843">
    <property type="component" value="Unassembled WGS sequence"/>
</dbReference>
<gene>
    <name evidence="7" type="ORF">EDD35_7643</name>
</gene>
<dbReference type="SUPFAM" id="SSF46689">
    <property type="entry name" value="Homeodomain-like"/>
    <property type="match status" value="1"/>
</dbReference>
<reference evidence="7 8" key="1">
    <citation type="submission" date="2018-11" db="EMBL/GenBank/DDBJ databases">
        <title>Sequencing the genomes of 1000 actinobacteria strains.</title>
        <authorList>
            <person name="Klenk H.-P."/>
        </authorList>
    </citation>
    <scope>NUCLEOTIDE SEQUENCE [LARGE SCALE GENOMIC DNA]</scope>
    <source>
        <strain evidence="7 8">DSM 44348</strain>
    </source>
</reference>
<dbReference type="Pfam" id="PF00440">
    <property type="entry name" value="TetR_N"/>
    <property type="match status" value="1"/>
</dbReference>
<name>A0A3N2HA19_9PSEU</name>
<comment type="caution">
    <text evidence="7">The sequence shown here is derived from an EMBL/GenBank/DDBJ whole genome shotgun (WGS) entry which is preliminary data.</text>
</comment>
<dbReference type="InterPro" id="IPR004111">
    <property type="entry name" value="Repressor_TetR_C"/>
</dbReference>
<feature type="domain" description="HTH tetR-type" evidence="6">
    <location>
        <begin position="20"/>
        <end position="80"/>
    </location>
</feature>
<dbReference type="InterPro" id="IPR003012">
    <property type="entry name" value="Tet_transcr_reg_TetR"/>
</dbReference>
<proteinExistence type="predicted"/>
<dbReference type="PROSITE" id="PS50977">
    <property type="entry name" value="HTH_TETR_2"/>
    <property type="match status" value="1"/>
</dbReference>
<keyword evidence="1" id="KW-0678">Repressor</keyword>
<evidence type="ECO:0000256" key="4">
    <source>
        <dbReference type="ARBA" id="ARBA00023163"/>
    </source>
</evidence>
<dbReference type="Gene3D" id="1.10.357.10">
    <property type="entry name" value="Tetracycline Repressor, domain 2"/>
    <property type="match status" value="1"/>
</dbReference>
<protein>
    <submittedName>
        <fullName evidence="7">TetR family transcriptional regulator</fullName>
    </submittedName>
</protein>
<dbReference type="PRINTS" id="PR00455">
    <property type="entry name" value="HTHTETR"/>
</dbReference>
<dbReference type="GO" id="GO:0045892">
    <property type="term" value="P:negative regulation of DNA-templated transcription"/>
    <property type="evidence" value="ECO:0007669"/>
    <property type="project" value="InterPro"/>
</dbReference>
<evidence type="ECO:0000259" key="6">
    <source>
        <dbReference type="PROSITE" id="PS50977"/>
    </source>
</evidence>
<dbReference type="PANTHER" id="PTHR30055:SF151">
    <property type="entry name" value="TRANSCRIPTIONAL REGULATORY PROTEIN"/>
    <property type="match status" value="1"/>
</dbReference>
<dbReference type="InterPro" id="IPR001647">
    <property type="entry name" value="HTH_TetR"/>
</dbReference>
<evidence type="ECO:0000256" key="2">
    <source>
        <dbReference type="ARBA" id="ARBA00023015"/>
    </source>
</evidence>
<dbReference type="GO" id="GO:0003700">
    <property type="term" value="F:DNA-binding transcription factor activity"/>
    <property type="evidence" value="ECO:0007669"/>
    <property type="project" value="TreeGrafter"/>
</dbReference>
<dbReference type="SUPFAM" id="SSF48498">
    <property type="entry name" value="Tetracyclin repressor-like, C-terminal domain"/>
    <property type="match status" value="1"/>
</dbReference>
<evidence type="ECO:0000313" key="8">
    <source>
        <dbReference type="Proteomes" id="UP000274843"/>
    </source>
</evidence>
<evidence type="ECO:0000256" key="1">
    <source>
        <dbReference type="ARBA" id="ARBA00022491"/>
    </source>
</evidence>
<organism evidence="7 8">
    <name type="scientific">Amycolatopsis thermoflava</name>
    <dbReference type="NCBI Taxonomy" id="84480"/>
    <lineage>
        <taxon>Bacteria</taxon>
        <taxon>Bacillati</taxon>
        <taxon>Actinomycetota</taxon>
        <taxon>Actinomycetes</taxon>
        <taxon>Pseudonocardiales</taxon>
        <taxon>Pseudonocardiaceae</taxon>
        <taxon>Amycolatopsis</taxon>
        <taxon>Amycolatopsis methanolica group</taxon>
    </lineage>
</organism>
<evidence type="ECO:0000256" key="5">
    <source>
        <dbReference type="PROSITE-ProRule" id="PRU00335"/>
    </source>
</evidence>
<evidence type="ECO:0000313" key="7">
    <source>
        <dbReference type="EMBL" id="ROS45180.1"/>
    </source>
</evidence>
<keyword evidence="3 5" id="KW-0238">DNA-binding</keyword>
<dbReference type="PANTHER" id="PTHR30055">
    <property type="entry name" value="HTH-TYPE TRANSCRIPTIONAL REGULATOR RUTR"/>
    <property type="match status" value="1"/>
</dbReference>
<dbReference type="GO" id="GO:0000976">
    <property type="term" value="F:transcription cis-regulatory region binding"/>
    <property type="evidence" value="ECO:0007669"/>
    <property type="project" value="TreeGrafter"/>
</dbReference>
<dbReference type="AlphaFoldDB" id="A0A3N2HA19"/>
<accession>A0A3N2HA19</accession>
<keyword evidence="4" id="KW-0804">Transcription</keyword>
<dbReference type="PRINTS" id="PR00400">
    <property type="entry name" value="TETREPRESSOR"/>
</dbReference>
<dbReference type="Gene3D" id="1.10.10.60">
    <property type="entry name" value="Homeodomain-like"/>
    <property type="match status" value="1"/>
</dbReference>
<dbReference type="Pfam" id="PF02909">
    <property type="entry name" value="TetR_C_1"/>
    <property type="match status" value="1"/>
</dbReference>
<dbReference type="InterPro" id="IPR036271">
    <property type="entry name" value="Tet_transcr_reg_TetR-rel_C_sf"/>
</dbReference>
<evidence type="ECO:0000256" key="3">
    <source>
        <dbReference type="ARBA" id="ARBA00023125"/>
    </source>
</evidence>
<dbReference type="EMBL" id="RKHY01000001">
    <property type="protein sequence ID" value="ROS45180.1"/>
    <property type="molecule type" value="Genomic_DNA"/>
</dbReference>
<dbReference type="InterPro" id="IPR050109">
    <property type="entry name" value="HTH-type_TetR-like_transc_reg"/>
</dbReference>